<feature type="domain" description="Ketoreductase" evidence="2">
    <location>
        <begin position="7"/>
        <end position="186"/>
    </location>
</feature>
<dbReference type="Gene3D" id="3.40.50.720">
    <property type="entry name" value="NAD(P)-binding Rossmann-like Domain"/>
    <property type="match status" value="1"/>
</dbReference>
<evidence type="ECO:0000256" key="1">
    <source>
        <dbReference type="ARBA" id="ARBA00006484"/>
    </source>
</evidence>
<dbReference type="PRINTS" id="PR00081">
    <property type="entry name" value="GDHRDH"/>
</dbReference>
<dbReference type="GO" id="GO:0016616">
    <property type="term" value="F:oxidoreductase activity, acting on the CH-OH group of donors, NAD or NADP as acceptor"/>
    <property type="evidence" value="ECO:0007669"/>
    <property type="project" value="TreeGrafter"/>
</dbReference>
<dbReference type="EMBL" id="LDSL01000066">
    <property type="protein sequence ID" value="KTT21727.1"/>
    <property type="molecule type" value="Genomic_DNA"/>
</dbReference>
<dbReference type="PANTHER" id="PTHR42760:SF135">
    <property type="entry name" value="BLL7886 PROTEIN"/>
    <property type="match status" value="1"/>
</dbReference>
<comment type="caution">
    <text evidence="3">The sequence shown here is derived from an EMBL/GenBank/DDBJ whole genome shotgun (WGS) entry which is preliminary data.</text>
</comment>
<accession>A0A147GVU1</accession>
<dbReference type="InterPro" id="IPR002347">
    <property type="entry name" value="SDR_fam"/>
</dbReference>
<keyword evidence="4" id="KW-1185">Reference proteome</keyword>
<dbReference type="PANTHER" id="PTHR42760">
    <property type="entry name" value="SHORT-CHAIN DEHYDROGENASES/REDUCTASES FAMILY MEMBER"/>
    <property type="match status" value="1"/>
</dbReference>
<dbReference type="InterPro" id="IPR057326">
    <property type="entry name" value="KR_dom"/>
</dbReference>
<dbReference type="Proteomes" id="UP000072741">
    <property type="component" value="Unassembled WGS sequence"/>
</dbReference>
<dbReference type="SMART" id="SM00822">
    <property type="entry name" value="PKS_KR"/>
    <property type="match status" value="1"/>
</dbReference>
<sequence>MDLLDDKLALITGGGGGLGRAMALGFARHGARVVVADLDLPRAEAVAAEIRAAGGTAWAEAIDVTDRAAAAALAQSLEARIGAIDVLVNNAGISGRARIDDPQAADVWDRLIDVNLQGLFNVTHAFVPALKKTRGCIVNLSSIVAFVSGISSAGYIASKGAVRSFTQALARDLAPHGVRANAVAPGLMLTDMVRPQLEVPGGTDWYMDRVPMKRGGEPEEIVGPVVFLASSMASYVNGAVLPVDGGFLSA</sequence>
<dbReference type="SUPFAM" id="SSF51735">
    <property type="entry name" value="NAD(P)-binding Rossmann-fold domains"/>
    <property type="match status" value="1"/>
</dbReference>
<dbReference type="OrthoDB" id="7064009at2"/>
<organism evidence="3 4">
    <name type="scientific">Pseudacidovorax intermedius</name>
    <dbReference type="NCBI Taxonomy" id="433924"/>
    <lineage>
        <taxon>Bacteria</taxon>
        <taxon>Pseudomonadati</taxon>
        <taxon>Pseudomonadota</taxon>
        <taxon>Betaproteobacteria</taxon>
        <taxon>Burkholderiales</taxon>
        <taxon>Comamonadaceae</taxon>
        <taxon>Pseudacidovorax</taxon>
    </lineage>
</organism>
<evidence type="ECO:0000313" key="4">
    <source>
        <dbReference type="Proteomes" id="UP000072741"/>
    </source>
</evidence>
<dbReference type="AlphaFoldDB" id="A0A147GVU1"/>
<reference evidence="3 4" key="1">
    <citation type="journal article" date="2016" name="Front. Microbiol.">
        <title>Genomic Resource of Rice Seed Associated Bacteria.</title>
        <authorList>
            <person name="Midha S."/>
            <person name="Bansal K."/>
            <person name="Sharma S."/>
            <person name="Kumar N."/>
            <person name="Patil P.P."/>
            <person name="Chaudhry V."/>
            <person name="Patil P.B."/>
        </authorList>
    </citation>
    <scope>NUCLEOTIDE SEQUENCE [LARGE SCALE GENOMIC DNA]</scope>
    <source>
        <strain evidence="3 4">NS331</strain>
    </source>
</reference>
<name>A0A147GVU1_9BURK</name>
<dbReference type="GO" id="GO:0030497">
    <property type="term" value="P:fatty acid elongation"/>
    <property type="evidence" value="ECO:0007669"/>
    <property type="project" value="TreeGrafter"/>
</dbReference>
<protein>
    <submittedName>
        <fullName evidence="3">3-oxoacyl-ACP reductase</fullName>
    </submittedName>
</protein>
<dbReference type="FunFam" id="3.40.50.720:FF:000084">
    <property type="entry name" value="Short-chain dehydrogenase reductase"/>
    <property type="match status" value="1"/>
</dbReference>
<dbReference type="PRINTS" id="PR00080">
    <property type="entry name" value="SDRFAMILY"/>
</dbReference>
<evidence type="ECO:0000259" key="2">
    <source>
        <dbReference type="SMART" id="SM00822"/>
    </source>
</evidence>
<proteinExistence type="inferred from homology"/>
<gene>
    <name evidence="3" type="ORF">NS331_11580</name>
</gene>
<dbReference type="PATRIC" id="fig|433924.3.peg.4333"/>
<dbReference type="Pfam" id="PF13561">
    <property type="entry name" value="adh_short_C2"/>
    <property type="match status" value="1"/>
</dbReference>
<dbReference type="RefSeq" id="WP_058642143.1">
    <property type="nucleotide sequence ID" value="NZ_LDSL01000066.1"/>
</dbReference>
<evidence type="ECO:0000313" key="3">
    <source>
        <dbReference type="EMBL" id="KTT21727.1"/>
    </source>
</evidence>
<comment type="similarity">
    <text evidence="1">Belongs to the short-chain dehydrogenases/reductases (SDR) family.</text>
</comment>
<dbReference type="InterPro" id="IPR036291">
    <property type="entry name" value="NAD(P)-bd_dom_sf"/>
</dbReference>